<feature type="compositionally biased region" description="Basic and acidic residues" evidence="1">
    <location>
        <begin position="46"/>
        <end position="64"/>
    </location>
</feature>
<gene>
    <name evidence="2" type="ORF">GMARGA_LOCUS31702</name>
</gene>
<feature type="region of interest" description="Disordered" evidence="1">
    <location>
        <begin position="46"/>
        <end position="72"/>
    </location>
</feature>
<comment type="caution">
    <text evidence="2">The sequence shown here is derived from an EMBL/GenBank/DDBJ whole genome shotgun (WGS) entry which is preliminary data.</text>
</comment>
<feature type="non-terminal residue" evidence="2">
    <location>
        <position position="1"/>
    </location>
</feature>
<accession>A0ABN7WJ88</accession>
<keyword evidence="3" id="KW-1185">Reference proteome</keyword>
<dbReference type="EMBL" id="CAJVQB010047969">
    <property type="protein sequence ID" value="CAG8833733.1"/>
    <property type="molecule type" value="Genomic_DNA"/>
</dbReference>
<proteinExistence type="predicted"/>
<protein>
    <submittedName>
        <fullName evidence="2">6848_t:CDS:1</fullName>
    </submittedName>
</protein>
<feature type="non-terminal residue" evidence="2">
    <location>
        <position position="72"/>
    </location>
</feature>
<evidence type="ECO:0000313" key="3">
    <source>
        <dbReference type="Proteomes" id="UP000789901"/>
    </source>
</evidence>
<dbReference type="Proteomes" id="UP000789901">
    <property type="component" value="Unassembled WGS sequence"/>
</dbReference>
<organism evidence="2 3">
    <name type="scientific">Gigaspora margarita</name>
    <dbReference type="NCBI Taxonomy" id="4874"/>
    <lineage>
        <taxon>Eukaryota</taxon>
        <taxon>Fungi</taxon>
        <taxon>Fungi incertae sedis</taxon>
        <taxon>Mucoromycota</taxon>
        <taxon>Glomeromycotina</taxon>
        <taxon>Glomeromycetes</taxon>
        <taxon>Diversisporales</taxon>
        <taxon>Gigasporaceae</taxon>
        <taxon>Gigaspora</taxon>
    </lineage>
</organism>
<feature type="compositionally biased region" description="Basic and acidic residues" evidence="1">
    <location>
        <begin position="16"/>
        <end position="27"/>
    </location>
</feature>
<evidence type="ECO:0000313" key="2">
    <source>
        <dbReference type="EMBL" id="CAG8833733.1"/>
    </source>
</evidence>
<feature type="compositionally biased region" description="Polar residues" evidence="1">
    <location>
        <begin position="1"/>
        <end position="15"/>
    </location>
</feature>
<sequence>TKSMKKIYVNSSSQDNSKEKRNSKSIDIENNNGRNVDVICKANIDEEKVRDSPEPNKDENKIVELSEFGSND</sequence>
<reference evidence="2 3" key="1">
    <citation type="submission" date="2021-06" db="EMBL/GenBank/DDBJ databases">
        <authorList>
            <person name="Kallberg Y."/>
            <person name="Tangrot J."/>
            <person name="Rosling A."/>
        </authorList>
    </citation>
    <scope>NUCLEOTIDE SEQUENCE [LARGE SCALE GENOMIC DNA]</scope>
    <source>
        <strain evidence="2 3">120-4 pot B 10/14</strain>
    </source>
</reference>
<feature type="region of interest" description="Disordered" evidence="1">
    <location>
        <begin position="1"/>
        <end position="34"/>
    </location>
</feature>
<evidence type="ECO:0000256" key="1">
    <source>
        <dbReference type="SAM" id="MobiDB-lite"/>
    </source>
</evidence>
<name>A0ABN7WJ88_GIGMA</name>